<dbReference type="InterPro" id="IPR050268">
    <property type="entry name" value="NADH-dep_flavin_reductase"/>
</dbReference>
<dbReference type="GO" id="GO:0010181">
    <property type="term" value="F:FMN binding"/>
    <property type="evidence" value="ECO:0007669"/>
    <property type="project" value="InterPro"/>
</dbReference>
<accession>A0A0D0KYT8</accession>
<evidence type="ECO:0000313" key="4">
    <source>
        <dbReference type="Proteomes" id="UP000035017"/>
    </source>
</evidence>
<sequence>MQTLSLDKEATMETKTAEQRSLDFRNAMSQLAGAVNIVTTDGPEGRAGFAATAVCSVSDSPPTVLVCLNRNSSAYKSVVGNGVICVNTLAADQEQLSSLFGGKTPVDVRFAAGEWSTLQTGAPVLAGALCSFDCRIRTIHDGGTHDILICDVIDTVVSAGEEALIYFKRGYRQL</sequence>
<dbReference type="Proteomes" id="UP000035017">
    <property type="component" value="Unassembled WGS sequence"/>
</dbReference>
<comment type="caution">
    <text evidence="3">The sequence shown here is derived from an EMBL/GenBank/DDBJ whole genome shotgun (WGS) entry which is preliminary data.</text>
</comment>
<gene>
    <name evidence="3" type="ORF">RU07_06460</name>
</gene>
<dbReference type="GO" id="GO:0006208">
    <property type="term" value="P:pyrimidine nucleobase catabolic process"/>
    <property type="evidence" value="ECO:0007669"/>
    <property type="project" value="TreeGrafter"/>
</dbReference>
<dbReference type="Pfam" id="PF01613">
    <property type="entry name" value="Flavin_Reduct"/>
    <property type="match status" value="1"/>
</dbReference>
<organism evidence="3 4">
    <name type="scientific">Agrobacterium tumefaciens</name>
    <dbReference type="NCBI Taxonomy" id="358"/>
    <lineage>
        <taxon>Bacteria</taxon>
        <taxon>Pseudomonadati</taxon>
        <taxon>Pseudomonadota</taxon>
        <taxon>Alphaproteobacteria</taxon>
        <taxon>Hyphomicrobiales</taxon>
        <taxon>Rhizobiaceae</taxon>
        <taxon>Rhizobium/Agrobacterium group</taxon>
        <taxon>Agrobacterium</taxon>
        <taxon>Agrobacterium tumefaciens complex</taxon>
    </lineage>
</organism>
<dbReference type="AlphaFoldDB" id="A0A0D0KYT8"/>
<evidence type="ECO:0000313" key="3">
    <source>
        <dbReference type="EMBL" id="KIQ03659.1"/>
    </source>
</evidence>
<evidence type="ECO:0000256" key="1">
    <source>
        <dbReference type="ARBA" id="ARBA00023002"/>
    </source>
</evidence>
<dbReference type="GO" id="GO:0042602">
    <property type="term" value="F:riboflavin reductase (NADPH) activity"/>
    <property type="evidence" value="ECO:0007669"/>
    <property type="project" value="TreeGrafter"/>
</dbReference>
<dbReference type="PANTHER" id="PTHR30466:SF1">
    <property type="entry name" value="FMN REDUCTASE (NADH) RUTF"/>
    <property type="match status" value="1"/>
</dbReference>
<dbReference type="InterPro" id="IPR002563">
    <property type="entry name" value="Flavin_Rdtase-like_dom"/>
</dbReference>
<dbReference type="SMART" id="SM00903">
    <property type="entry name" value="Flavin_Reduct"/>
    <property type="match status" value="1"/>
</dbReference>
<proteinExistence type="predicted"/>
<dbReference type="PANTHER" id="PTHR30466">
    <property type="entry name" value="FLAVIN REDUCTASE"/>
    <property type="match status" value="1"/>
</dbReference>
<dbReference type="InterPro" id="IPR012349">
    <property type="entry name" value="Split_barrel_FMN-bd"/>
</dbReference>
<dbReference type="OrthoDB" id="9789254at2"/>
<reference evidence="3 4" key="1">
    <citation type="submission" date="2014-12" db="EMBL/GenBank/DDBJ databases">
        <title>16Stimator: statistical estimation of ribosomal gene copy numbers from draft genome assemblies.</title>
        <authorList>
            <person name="Perisin M.A."/>
            <person name="Vetter M."/>
            <person name="Gilbert J.A."/>
            <person name="Bergelson J."/>
        </authorList>
    </citation>
    <scope>NUCLEOTIDE SEQUENCE [LARGE SCALE GENOMIC DNA]</scope>
    <source>
        <strain evidence="3 4">MEJ076</strain>
    </source>
</reference>
<feature type="domain" description="Flavin reductase like" evidence="2">
    <location>
        <begin position="28"/>
        <end position="173"/>
    </location>
</feature>
<dbReference type="EMBL" id="JXQV01000006">
    <property type="protein sequence ID" value="KIQ03659.1"/>
    <property type="molecule type" value="Genomic_DNA"/>
</dbReference>
<name>A0A0D0KYT8_AGRTU</name>
<protein>
    <submittedName>
        <fullName evidence="3">FMN reductase</fullName>
    </submittedName>
</protein>
<keyword evidence="1" id="KW-0560">Oxidoreductase</keyword>
<evidence type="ECO:0000259" key="2">
    <source>
        <dbReference type="SMART" id="SM00903"/>
    </source>
</evidence>
<dbReference type="SUPFAM" id="SSF50475">
    <property type="entry name" value="FMN-binding split barrel"/>
    <property type="match status" value="1"/>
</dbReference>
<dbReference type="Gene3D" id="2.30.110.10">
    <property type="entry name" value="Electron Transport, Fmn-binding Protein, Chain A"/>
    <property type="match status" value="1"/>
</dbReference>